<dbReference type="Gene3D" id="3.40.309.10">
    <property type="entry name" value="Aldehyde Dehydrogenase, Chain A, domain 2"/>
    <property type="match status" value="1"/>
</dbReference>
<evidence type="ECO:0000256" key="1">
    <source>
        <dbReference type="ARBA" id="ARBA00009986"/>
    </source>
</evidence>
<keyword evidence="8" id="KW-1185">Reference proteome</keyword>
<dbReference type="InterPro" id="IPR029510">
    <property type="entry name" value="Ald_DH_CS_GLU"/>
</dbReference>
<dbReference type="SUPFAM" id="SSF53720">
    <property type="entry name" value="ALDH-like"/>
    <property type="match status" value="1"/>
</dbReference>
<dbReference type="PROSITE" id="PS00687">
    <property type="entry name" value="ALDEHYDE_DEHYDR_GLU"/>
    <property type="match status" value="1"/>
</dbReference>
<dbReference type="Proteomes" id="UP001140560">
    <property type="component" value="Unassembled WGS sequence"/>
</dbReference>
<evidence type="ECO:0000259" key="6">
    <source>
        <dbReference type="Pfam" id="PF00171"/>
    </source>
</evidence>
<dbReference type="PANTHER" id="PTHR42986">
    <property type="entry name" value="BENZALDEHYDE DEHYDROGENASE YFMT"/>
    <property type="match status" value="1"/>
</dbReference>
<keyword evidence="2 5" id="KW-0560">Oxidoreductase</keyword>
<dbReference type="AlphaFoldDB" id="A0A9W8Y190"/>
<evidence type="ECO:0000256" key="2">
    <source>
        <dbReference type="ARBA" id="ARBA00023002"/>
    </source>
</evidence>
<keyword evidence="3" id="KW-0520">NAD</keyword>
<feature type="domain" description="Aldehyde dehydrogenase" evidence="6">
    <location>
        <begin position="43"/>
        <end position="434"/>
    </location>
</feature>
<feature type="active site" evidence="4">
    <location>
        <position position="223"/>
    </location>
</feature>
<protein>
    <recommendedName>
        <fullName evidence="6">Aldehyde dehydrogenase domain-containing protein</fullName>
    </recommendedName>
</protein>
<comment type="similarity">
    <text evidence="1 5">Belongs to the aldehyde dehydrogenase family.</text>
</comment>
<organism evidence="7 8">
    <name type="scientific">Neocucurbitaria cava</name>
    <dbReference type="NCBI Taxonomy" id="798079"/>
    <lineage>
        <taxon>Eukaryota</taxon>
        <taxon>Fungi</taxon>
        <taxon>Dikarya</taxon>
        <taxon>Ascomycota</taxon>
        <taxon>Pezizomycotina</taxon>
        <taxon>Dothideomycetes</taxon>
        <taxon>Pleosporomycetidae</taxon>
        <taxon>Pleosporales</taxon>
        <taxon>Pleosporineae</taxon>
        <taxon>Cucurbitariaceae</taxon>
        <taxon>Neocucurbitaria</taxon>
    </lineage>
</organism>
<dbReference type="Gene3D" id="3.40.605.10">
    <property type="entry name" value="Aldehyde Dehydrogenase, Chain A, domain 1"/>
    <property type="match status" value="1"/>
</dbReference>
<sequence>MSSTIIPLLINGIDITTTNASLSESACLFQPNLDNDTNRNIYAQLLRDRSEETQALIKEEISCSGLWAEINVADSIAIAEEVAATVTSGVLSGVAPVVRDPEAQAIVFKEPYGVVLGIAPWNAPLILGLRAIAAAVAAGNTVVFKGSEICPRTHHLIAKLFRDAGFPQGVVNFIQHSPADAASCFEAIVSHKAVRKCNFTGSTAVGRHIAQRAAFYLKPVTLELGGKNFAIVLEDADMEKAVDPVIFGAFLNSGQICMSTDVVLVARSVEQQFRNLVRTKLSQGAQQVTEVINAKSQLRITELVKNAMENGAEKTTVKSGSRDLPVMIENITPTMDFWTQEAFGPLLGLRAFDSEGEAVKIVNDCQYGLSGAIFSRNHMRALKLAKMLNTGAVHINSGTVHDEPCLPHGGRKESGWGRFGAYWAFEEFLQTKTVILHP</sequence>
<evidence type="ECO:0000256" key="5">
    <source>
        <dbReference type="RuleBase" id="RU003345"/>
    </source>
</evidence>
<gene>
    <name evidence="7" type="ORF">N0V83_010063</name>
</gene>
<proteinExistence type="inferred from homology"/>
<reference evidence="7" key="1">
    <citation type="submission" date="2022-10" db="EMBL/GenBank/DDBJ databases">
        <title>Tapping the CABI collections for fungal endophytes: first genome assemblies for Collariella, Neodidymelliopsis, Ascochyta clinopodiicola, Didymella pomorum, Didymosphaeria variabile, Neocosmospora piperis and Neocucurbitaria cava.</title>
        <authorList>
            <person name="Hill R."/>
        </authorList>
    </citation>
    <scope>NUCLEOTIDE SEQUENCE</scope>
    <source>
        <strain evidence="7">IMI 356814</strain>
    </source>
</reference>
<evidence type="ECO:0000313" key="7">
    <source>
        <dbReference type="EMBL" id="KAJ4362946.1"/>
    </source>
</evidence>
<dbReference type="GO" id="GO:0016620">
    <property type="term" value="F:oxidoreductase activity, acting on the aldehyde or oxo group of donors, NAD or NADP as acceptor"/>
    <property type="evidence" value="ECO:0007669"/>
    <property type="project" value="InterPro"/>
</dbReference>
<dbReference type="InterPro" id="IPR016163">
    <property type="entry name" value="Ald_DH_C"/>
</dbReference>
<dbReference type="InterPro" id="IPR016162">
    <property type="entry name" value="Ald_DH_N"/>
</dbReference>
<evidence type="ECO:0000256" key="3">
    <source>
        <dbReference type="ARBA" id="ARBA00023027"/>
    </source>
</evidence>
<name>A0A9W8Y190_9PLEO</name>
<accession>A0A9W8Y190</accession>
<dbReference type="InterPro" id="IPR016161">
    <property type="entry name" value="Ald_DH/histidinol_DH"/>
</dbReference>
<dbReference type="OrthoDB" id="310895at2759"/>
<dbReference type="PANTHER" id="PTHR42986:SF1">
    <property type="entry name" value="BENZALDEHYDE DEHYDROGENASE YFMT"/>
    <property type="match status" value="1"/>
</dbReference>
<dbReference type="EMBL" id="JAPEUY010000020">
    <property type="protein sequence ID" value="KAJ4362946.1"/>
    <property type="molecule type" value="Genomic_DNA"/>
</dbReference>
<evidence type="ECO:0000256" key="4">
    <source>
        <dbReference type="PROSITE-ProRule" id="PRU10007"/>
    </source>
</evidence>
<comment type="caution">
    <text evidence="7">The sequence shown here is derived from an EMBL/GenBank/DDBJ whole genome shotgun (WGS) entry which is preliminary data.</text>
</comment>
<dbReference type="InterPro" id="IPR015590">
    <property type="entry name" value="Aldehyde_DH_dom"/>
</dbReference>
<dbReference type="Pfam" id="PF00171">
    <property type="entry name" value="Aldedh"/>
    <property type="match status" value="1"/>
</dbReference>
<evidence type="ECO:0000313" key="8">
    <source>
        <dbReference type="Proteomes" id="UP001140560"/>
    </source>
</evidence>